<evidence type="ECO:0000259" key="17">
    <source>
        <dbReference type="PROSITE" id="PS50215"/>
    </source>
</evidence>
<evidence type="ECO:0000256" key="11">
    <source>
        <dbReference type="ARBA" id="ARBA00023157"/>
    </source>
</evidence>
<evidence type="ECO:0000256" key="13">
    <source>
        <dbReference type="PIRSR" id="PIRSR613273-1"/>
    </source>
</evidence>
<dbReference type="SUPFAM" id="SSF82895">
    <property type="entry name" value="TSP-1 type 1 repeat"/>
    <property type="match status" value="2"/>
</dbReference>
<dbReference type="InterPro" id="IPR041645">
    <property type="entry name" value="ADAMTS_CR_2"/>
</dbReference>
<keyword evidence="2" id="KW-0964">Secreted</keyword>
<dbReference type="GO" id="GO:0006508">
    <property type="term" value="P:proteolysis"/>
    <property type="evidence" value="ECO:0007669"/>
    <property type="project" value="UniProtKB-KW"/>
</dbReference>
<feature type="disulfide bond" evidence="15">
    <location>
        <begin position="401"/>
        <end position="427"/>
    </location>
</feature>
<keyword evidence="11 15" id="KW-1015">Disulfide bond</keyword>
<dbReference type="GO" id="GO:0004222">
    <property type="term" value="F:metalloendopeptidase activity"/>
    <property type="evidence" value="ECO:0007669"/>
    <property type="project" value="InterPro"/>
</dbReference>
<keyword evidence="19" id="KW-1185">Reference proteome</keyword>
<dbReference type="InterPro" id="IPR000884">
    <property type="entry name" value="TSP1_rpt"/>
</dbReference>
<evidence type="ECO:0000256" key="8">
    <source>
        <dbReference type="ARBA" id="ARBA00022801"/>
    </source>
</evidence>
<feature type="binding site" evidence="14 16">
    <location>
        <position position="383"/>
    </location>
    <ligand>
        <name>Zn(2+)</name>
        <dbReference type="ChEBI" id="CHEBI:29105"/>
        <note>catalytic</note>
    </ligand>
</feature>
<feature type="binding site" evidence="14">
    <location>
        <position position="239"/>
    </location>
    <ligand>
        <name>Ca(2+)</name>
        <dbReference type="ChEBI" id="CHEBI:29108"/>
        <label>2</label>
    </ligand>
</feature>
<dbReference type="InterPro" id="IPR050439">
    <property type="entry name" value="ADAMTS_ADAMTS-like"/>
</dbReference>
<dbReference type="Pfam" id="PF05986">
    <property type="entry name" value="ADAMTS_spacer1"/>
    <property type="match status" value="1"/>
</dbReference>
<dbReference type="Pfam" id="PF19030">
    <property type="entry name" value="TSP1_ADAMTS"/>
    <property type="match status" value="1"/>
</dbReference>
<dbReference type="InterPro" id="IPR045371">
    <property type="entry name" value="ADAMTS_CR_3"/>
</dbReference>
<keyword evidence="9 14" id="KW-0862">Zinc</keyword>
<feature type="disulfide bond" evidence="15">
    <location>
        <begin position="509"/>
        <end position="520"/>
    </location>
</feature>
<dbReference type="SMART" id="SM00209">
    <property type="entry name" value="TSP1"/>
    <property type="match status" value="2"/>
</dbReference>
<dbReference type="Pfam" id="PF00090">
    <property type="entry name" value="TSP_1"/>
    <property type="match status" value="1"/>
</dbReference>
<dbReference type="InterPro" id="IPR010294">
    <property type="entry name" value="ADAMTS_spacer1"/>
</dbReference>
<evidence type="ECO:0000256" key="4">
    <source>
        <dbReference type="ARBA" id="ARBA00022670"/>
    </source>
</evidence>
<feature type="binding site" evidence="14">
    <location>
        <position position="332"/>
    </location>
    <ligand>
        <name>Ca(2+)</name>
        <dbReference type="ChEBI" id="CHEBI:29108"/>
        <label>1</label>
    </ligand>
</feature>
<feature type="disulfide bond" evidence="15">
    <location>
        <begin position="482"/>
        <end position="496"/>
    </location>
</feature>
<feature type="disulfide bond" evidence="15">
    <location>
        <begin position="343"/>
        <end position="349"/>
    </location>
</feature>
<dbReference type="PRINTS" id="PR01857">
    <property type="entry name" value="ADAMTSFAMILY"/>
</dbReference>
<dbReference type="Proteomes" id="UP001168990">
    <property type="component" value="Unassembled WGS sequence"/>
</dbReference>
<dbReference type="InterPro" id="IPR001590">
    <property type="entry name" value="Peptidase_M12B"/>
</dbReference>
<feature type="binding site" evidence="14">
    <location>
        <position position="239"/>
    </location>
    <ligand>
        <name>Ca(2+)</name>
        <dbReference type="ChEBI" id="CHEBI:29108"/>
        <label>1</label>
    </ligand>
</feature>
<feature type="disulfide bond" evidence="15">
    <location>
        <begin position="547"/>
        <end position="585"/>
    </location>
</feature>
<dbReference type="Pfam" id="PF17771">
    <property type="entry name" value="ADAMTS_CR_2"/>
    <property type="match status" value="1"/>
</dbReference>
<evidence type="ECO:0000256" key="12">
    <source>
        <dbReference type="ARBA" id="ARBA00023180"/>
    </source>
</evidence>
<keyword evidence="5 14" id="KW-0479">Metal-binding</keyword>
<dbReference type="InterPro" id="IPR036383">
    <property type="entry name" value="TSP1_rpt_sf"/>
</dbReference>
<keyword evidence="10" id="KW-0482">Metalloprotease</keyword>
<dbReference type="GO" id="GO:0046872">
    <property type="term" value="F:metal ion binding"/>
    <property type="evidence" value="ECO:0007669"/>
    <property type="project" value="UniProtKB-KW"/>
</dbReference>
<dbReference type="Gene3D" id="2.20.100.10">
    <property type="entry name" value="Thrombospondin type-1 (TSP1) repeat"/>
    <property type="match status" value="2"/>
</dbReference>
<evidence type="ECO:0000256" key="15">
    <source>
        <dbReference type="PIRSR" id="PIRSR613273-3"/>
    </source>
</evidence>
<dbReference type="AlphaFoldDB" id="A0AA39KY46"/>
<dbReference type="InterPro" id="IPR013273">
    <property type="entry name" value="ADAMTS/ADAMTS-like"/>
</dbReference>
<accession>A0AA39KY46</accession>
<feature type="disulfide bond" evidence="15">
    <location>
        <begin position="361"/>
        <end position="443"/>
    </location>
</feature>
<keyword evidence="8" id="KW-0378">Hydrolase</keyword>
<feature type="disulfide bond" evidence="15">
    <location>
        <begin position="558"/>
        <end position="570"/>
    </location>
</feature>
<keyword evidence="3" id="KW-0272">Extracellular matrix</keyword>
<dbReference type="Gene3D" id="3.40.390.10">
    <property type="entry name" value="Collagenase (Catalytic Domain)"/>
    <property type="match status" value="1"/>
</dbReference>
<comment type="subcellular location">
    <subcellularLocation>
        <location evidence="1">Secreted</location>
        <location evidence="1">Extracellular space</location>
        <location evidence="1">Extracellular matrix</location>
    </subcellularLocation>
</comment>
<feature type="disulfide bond" evidence="15">
    <location>
        <begin position="543"/>
        <end position="580"/>
    </location>
</feature>
<evidence type="ECO:0000256" key="1">
    <source>
        <dbReference type="ARBA" id="ARBA00004498"/>
    </source>
</evidence>
<keyword evidence="4" id="KW-0645">Protease</keyword>
<gene>
    <name evidence="18" type="ORF">PV328_002195</name>
</gene>
<comment type="caution">
    <text evidence="16">Lacks conserved residue(s) required for the propagation of feature annotation.</text>
</comment>
<feature type="binding site" evidence="14 16">
    <location>
        <position position="393"/>
    </location>
    <ligand>
        <name>Zn(2+)</name>
        <dbReference type="ChEBI" id="CHEBI:29105"/>
        <note>catalytic</note>
    </ligand>
</feature>
<keyword evidence="6" id="KW-0732">Signal</keyword>
<dbReference type="FunFam" id="2.20.100.10:FF:000001">
    <property type="entry name" value="semaphorin-5A isoform X1"/>
    <property type="match status" value="1"/>
</dbReference>
<evidence type="ECO:0000256" key="6">
    <source>
        <dbReference type="ARBA" id="ARBA00022729"/>
    </source>
</evidence>
<dbReference type="PROSITE" id="PS50215">
    <property type="entry name" value="ADAM_MEPRO"/>
    <property type="match status" value="1"/>
</dbReference>
<evidence type="ECO:0000256" key="14">
    <source>
        <dbReference type="PIRSR" id="PIRSR613273-2"/>
    </source>
</evidence>
<dbReference type="SUPFAM" id="SSF55486">
    <property type="entry name" value="Metalloproteases ('zincins'), catalytic domain"/>
    <property type="match status" value="1"/>
</dbReference>
<feature type="binding site" description="in inhibited form" evidence="14">
    <location>
        <position position="189"/>
    </location>
    <ligand>
        <name>Zn(2+)</name>
        <dbReference type="ChEBI" id="CHEBI:29105"/>
        <note>catalytic</note>
    </ligand>
</feature>
<dbReference type="InterPro" id="IPR024079">
    <property type="entry name" value="MetalloPept_cat_dom_sf"/>
</dbReference>
<feature type="domain" description="Peptidase M12B" evidence="17">
    <location>
        <begin position="236"/>
        <end position="448"/>
    </location>
</feature>
<dbReference type="GO" id="GO:0030198">
    <property type="term" value="P:extracellular matrix organization"/>
    <property type="evidence" value="ECO:0007669"/>
    <property type="project" value="InterPro"/>
</dbReference>
<evidence type="ECO:0000256" key="3">
    <source>
        <dbReference type="ARBA" id="ARBA00022530"/>
    </source>
</evidence>
<dbReference type="EMBL" id="JAQQBS010000001">
    <property type="protein sequence ID" value="KAK0178223.1"/>
    <property type="molecule type" value="Genomic_DNA"/>
</dbReference>
<evidence type="ECO:0000256" key="16">
    <source>
        <dbReference type="PROSITE-ProRule" id="PRU00276"/>
    </source>
</evidence>
<dbReference type="GO" id="GO:0031012">
    <property type="term" value="C:extracellular matrix"/>
    <property type="evidence" value="ECO:0007669"/>
    <property type="project" value="TreeGrafter"/>
</dbReference>
<keyword evidence="12" id="KW-0325">Glycoprotein</keyword>
<dbReference type="InterPro" id="IPR002870">
    <property type="entry name" value="Peptidase_M12B_N"/>
</dbReference>
<proteinExistence type="predicted"/>
<comment type="cofactor">
    <cofactor evidence="14">
        <name>Zn(2+)</name>
        <dbReference type="ChEBI" id="CHEBI:29105"/>
    </cofactor>
    <text evidence="14">Binds 1 zinc ion per subunit.</text>
</comment>
<evidence type="ECO:0000256" key="10">
    <source>
        <dbReference type="ARBA" id="ARBA00023049"/>
    </source>
</evidence>
<protein>
    <recommendedName>
        <fullName evidence="17">Peptidase M12B domain-containing protein</fullName>
    </recommendedName>
</protein>
<dbReference type="Gene3D" id="3.40.1620.60">
    <property type="match status" value="1"/>
</dbReference>
<dbReference type="PROSITE" id="PS50092">
    <property type="entry name" value="TSP1"/>
    <property type="match status" value="2"/>
</dbReference>
<feature type="binding site" evidence="14 16">
    <location>
        <position position="387"/>
    </location>
    <ligand>
        <name>Zn(2+)</name>
        <dbReference type="ChEBI" id="CHEBI:29105"/>
        <note>catalytic</note>
    </ligand>
</feature>
<dbReference type="Gene3D" id="2.60.120.830">
    <property type="match status" value="1"/>
</dbReference>
<evidence type="ECO:0000256" key="2">
    <source>
        <dbReference type="ARBA" id="ARBA00022525"/>
    </source>
</evidence>
<comment type="caution">
    <text evidence="18">The sequence shown here is derived from an EMBL/GenBank/DDBJ whole genome shotgun (WGS) entry which is preliminary data.</text>
</comment>
<evidence type="ECO:0000256" key="9">
    <source>
        <dbReference type="ARBA" id="ARBA00022833"/>
    </source>
</evidence>
<dbReference type="PANTHER" id="PTHR13723">
    <property type="entry name" value="ADAMTS A DISINTEGRIN AND METALLOPROTEASE WITH THROMBOSPONDIN MOTIFS PROTEASE"/>
    <property type="match status" value="1"/>
</dbReference>
<dbReference type="Pfam" id="PF01562">
    <property type="entry name" value="Pep_M12B_propep"/>
    <property type="match status" value="1"/>
</dbReference>
<evidence type="ECO:0000256" key="7">
    <source>
        <dbReference type="ARBA" id="ARBA00022737"/>
    </source>
</evidence>
<keyword evidence="7" id="KW-0677">Repeat</keyword>
<organism evidence="18 19">
    <name type="scientific">Microctonus aethiopoides</name>
    <dbReference type="NCBI Taxonomy" id="144406"/>
    <lineage>
        <taxon>Eukaryota</taxon>
        <taxon>Metazoa</taxon>
        <taxon>Ecdysozoa</taxon>
        <taxon>Arthropoda</taxon>
        <taxon>Hexapoda</taxon>
        <taxon>Insecta</taxon>
        <taxon>Pterygota</taxon>
        <taxon>Neoptera</taxon>
        <taxon>Endopterygota</taxon>
        <taxon>Hymenoptera</taxon>
        <taxon>Apocrita</taxon>
        <taxon>Ichneumonoidea</taxon>
        <taxon>Braconidae</taxon>
        <taxon>Euphorinae</taxon>
        <taxon>Microctonus</taxon>
    </lineage>
</organism>
<reference evidence="18" key="1">
    <citation type="journal article" date="2023" name="bioRxiv">
        <title>Scaffold-level genome assemblies of two parasitoid biocontrol wasps reveal the parthenogenesis mechanism and an associated novel virus.</title>
        <authorList>
            <person name="Inwood S."/>
            <person name="Skelly J."/>
            <person name="Guhlin J."/>
            <person name="Harrop T."/>
            <person name="Goldson S."/>
            <person name="Dearden P."/>
        </authorList>
    </citation>
    <scope>NUCLEOTIDE SEQUENCE</scope>
    <source>
        <strain evidence="18">Irish</strain>
        <tissue evidence="18">Whole body</tissue>
    </source>
</reference>
<feature type="disulfide bond" evidence="15">
    <location>
        <begin position="472"/>
        <end position="490"/>
    </location>
</feature>
<feature type="binding site" evidence="14">
    <location>
        <position position="443"/>
    </location>
    <ligand>
        <name>Ca(2+)</name>
        <dbReference type="ChEBI" id="CHEBI:29108"/>
        <label>1</label>
    </ligand>
</feature>
<dbReference type="PANTHER" id="PTHR13723:SF281">
    <property type="entry name" value="PAPILIN"/>
    <property type="match status" value="1"/>
</dbReference>
<dbReference type="Pfam" id="PF19236">
    <property type="entry name" value="ADAMTS_CR_3"/>
    <property type="match status" value="1"/>
</dbReference>
<name>A0AA39KY46_9HYME</name>
<feature type="active site" evidence="13 16">
    <location>
        <position position="384"/>
    </location>
</feature>
<sequence>MVILTVLFNVQYTRDVNNPELIVPRHVHHDGKFKSFALPSYYSRDEINAKRKRSSPFSSLDTEEDKLHLILPFNGKDHHIELSPYHDFISPEMVIETRGVGVGTNITEGLRFKRATDEQCHYRGFIRGHPNSRAALSLCDGVAGYVTINDGRYFIEPLDNSLPGSHGQHVHMIYKHGATHEEKEMKKTCGTDDNWEIAWAEQLANRERRLMENDNLSTMKRGSEGNVSTATHSIHRYIELGLIADQKFLEFWIGTDYELYLLTLMNMVADLYHDASIGNQIDVVLVRIVYLEAEEEEKDLDITSDAHAALKSFAGWAEKINSKDTNEPHHFDVAVLMSRHNFCTQEAGCNVTGLAYTGKACDPAAAAAIIEDAGLLSGIIITHEVGHLIGCNHDGTAISKCPAQDTDGSFFVMYEVLHLYTLRWSVCSRKYISNLLNSGLGDCLINNPIDAPLKYQYPNMLPGAMYSADFQCRMIFSDTVRCDVHDKLWCKRGMSCISNNAPPAEGTTCGENRWCIRKRCARMGSRPRAINGGWGEWGSPGECSRTCGGGVRVTERECDNPRPSNLGRYCLGERRRVEVCNSNPCDPDEPSFRATQCSEYDSRRIQGVLHKWKPLIKEDVDPCILYCINEQGTYIDPDITKDGTACKSGTNNMCISGECREVGCDWILDSGAIEDRCQVCQGDGTQCTFIEGDYTETKKFGYEKVVTIPKSAKGIKVFEIEPSENSLAVKLEHYDDYCLNGEYEVTYSRELNCVGARLIYKRPESKQEEIEIKGPINDDIQIQVLFVRGRNPGVHYQYILPTPTFRSYKPKFLWDFTQWSDCDVNCGGGTMISTPNCLEESNGIVSENYCKNLSRPPPKVRICNDYPCLSKWRVSEWSKCSACKGHQGEQTRKVQCIKSASRSNDDDIEVDSKGPEARKRINEMAYGNITDITDLEDGHATGEDFVEE</sequence>
<evidence type="ECO:0000313" key="18">
    <source>
        <dbReference type="EMBL" id="KAK0178223.1"/>
    </source>
</evidence>
<reference evidence="18" key="2">
    <citation type="submission" date="2023-03" db="EMBL/GenBank/DDBJ databases">
        <authorList>
            <person name="Inwood S.N."/>
            <person name="Skelly J.G."/>
            <person name="Guhlin J."/>
            <person name="Harrop T.W.R."/>
            <person name="Goldson S.G."/>
            <person name="Dearden P.K."/>
        </authorList>
    </citation>
    <scope>NUCLEOTIDE SEQUENCE</scope>
    <source>
        <strain evidence="18">Irish</strain>
        <tissue evidence="18">Whole body</tissue>
    </source>
</reference>
<dbReference type="FunFam" id="2.60.120.830:FF:000001">
    <property type="entry name" value="A disintegrin and metalloproteinase with thrombospondin motifs 1"/>
    <property type="match status" value="1"/>
</dbReference>
<evidence type="ECO:0000256" key="5">
    <source>
        <dbReference type="ARBA" id="ARBA00022723"/>
    </source>
</evidence>
<keyword evidence="14" id="KW-0106">Calcium</keyword>
<evidence type="ECO:0000313" key="19">
    <source>
        <dbReference type="Proteomes" id="UP001168990"/>
    </source>
</evidence>
<dbReference type="Pfam" id="PF01421">
    <property type="entry name" value="Reprolysin"/>
    <property type="match status" value="1"/>
</dbReference>